<sequence length="342" mass="38655" precursor="true">MRVKKLLILTALSSIIFLSSCAGNKSMELSYENPVWDGYLADPHVFKSDGVYYACGTGQAEDGRHFPIVRSEDFQNWEPLGGALEPLEEPNLELYWAPEIAERNGKFYLYYAGDMNMRVAVADSPEGPYEDAGIKLFPDLEFSIDAHPYKDPVSGEWYLFFAKDFFDKKPGTALAVVKLGDDMISTEGEVHTVMRAFSDWQIYERNRHWYDKTWPAWYTVEGPAVLYKDGKYYCFYSGGNWQTPGYGVGCAVSEDITGPYKDPWSKAGPSVLSSDDTELIGPGHNSVIKAPDGQTWFIVYHSWNKEQTKRQMCIDPLIWTTEGPKCFNPSRGEKTISLPLGE</sequence>
<organism evidence="8 9">
    <name type="scientific">Sedimentisphaera salicampi</name>
    <dbReference type="NCBI Taxonomy" id="1941349"/>
    <lineage>
        <taxon>Bacteria</taxon>
        <taxon>Pseudomonadati</taxon>
        <taxon>Planctomycetota</taxon>
        <taxon>Phycisphaerae</taxon>
        <taxon>Sedimentisphaerales</taxon>
        <taxon>Sedimentisphaeraceae</taxon>
        <taxon>Sedimentisphaera</taxon>
    </lineage>
</organism>
<dbReference type="PANTHER" id="PTHR42812:SF5">
    <property type="entry name" value="ENDO-ARABINASE"/>
    <property type="match status" value="1"/>
</dbReference>
<dbReference type="SUPFAM" id="SSF75005">
    <property type="entry name" value="Arabinanase/levansucrase/invertase"/>
    <property type="match status" value="1"/>
</dbReference>
<evidence type="ECO:0000256" key="6">
    <source>
        <dbReference type="RuleBase" id="RU361187"/>
    </source>
</evidence>
<dbReference type="AlphaFoldDB" id="A0A1W6LNE4"/>
<dbReference type="CDD" id="cd08991">
    <property type="entry name" value="GH43_HoAraf43-like"/>
    <property type="match status" value="1"/>
</dbReference>
<keyword evidence="2 6" id="KW-0378">Hydrolase</keyword>
<feature type="signal peptide" evidence="7">
    <location>
        <begin position="1"/>
        <end position="22"/>
    </location>
</feature>
<dbReference type="EMBL" id="CP021023">
    <property type="protein sequence ID" value="ARN57266.1"/>
    <property type="molecule type" value="Genomic_DNA"/>
</dbReference>
<evidence type="ECO:0000313" key="9">
    <source>
        <dbReference type="Proteomes" id="UP000193334"/>
    </source>
</evidence>
<keyword evidence="3 6" id="KW-0326">Glycosidase</keyword>
<dbReference type="GO" id="GO:0005975">
    <property type="term" value="P:carbohydrate metabolic process"/>
    <property type="evidence" value="ECO:0007669"/>
    <property type="project" value="InterPro"/>
</dbReference>
<evidence type="ECO:0000256" key="3">
    <source>
        <dbReference type="ARBA" id="ARBA00023295"/>
    </source>
</evidence>
<dbReference type="PANTHER" id="PTHR42812">
    <property type="entry name" value="BETA-XYLOSIDASE"/>
    <property type="match status" value="1"/>
</dbReference>
<evidence type="ECO:0000256" key="5">
    <source>
        <dbReference type="PIRSR" id="PIRSR606710-2"/>
    </source>
</evidence>
<feature type="active site" description="Proton acceptor" evidence="4">
    <location>
        <position position="42"/>
    </location>
</feature>
<dbReference type="PROSITE" id="PS51257">
    <property type="entry name" value="PROKAR_LIPOPROTEIN"/>
    <property type="match status" value="1"/>
</dbReference>
<keyword evidence="7" id="KW-0732">Signal</keyword>
<evidence type="ECO:0000256" key="1">
    <source>
        <dbReference type="ARBA" id="ARBA00009865"/>
    </source>
</evidence>
<evidence type="ECO:0000256" key="7">
    <source>
        <dbReference type="SAM" id="SignalP"/>
    </source>
</evidence>
<feature type="chain" id="PRO_5012890670" evidence="7">
    <location>
        <begin position="23"/>
        <end position="342"/>
    </location>
</feature>
<dbReference type="InterPro" id="IPR051795">
    <property type="entry name" value="Glycosyl_Hydrlase_43"/>
</dbReference>
<comment type="similarity">
    <text evidence="1 6">Belongs to the glycosyl hydrolase 43 family.</text>
</comment>
<proteinExistence type="inferred from homology"/>
<feature type="active site" description="Proton donor" evidence="4">
    <location>
        <position position="221"/>
    </location>
</feature>
<dbReference type="InterPro" id="IPR006710">
    <property type="entry name" value="Glyco_hydro_43"/>
</dbReference>
<dbReference type="STRING" id="1941349.STSP1_01669"/>
<evidence type="ECO:0000256" key="4">
    <source>
        <dbReference type="PIRSR" id="PIRSR606710-1"/>
    </source>
</evidence>
<gene>
    <name evidence="8" type="primary">abnA</name>
    <name evidence="8" type="ORF">STSP1_01669</name>
</gene>
<evidence type="ECO:0000256" key="2">
    <source>
        <dbReference type="ARBA" id="ARBA00022801"/>
    </source>
</evidence>
<accession>A0A1W6LNE4</accession>
<keyword evidence="9" id="KW-1185">Reference proteome</keyword>
<reference evidence="9" key="1">
    <citation type="submission" date="2017-04" db="EMBL/GenBank/DDBJ databases">
        <title>Comparative genomics and description of representatives of a novel lineage of planctomycetes thriving in anoxic sediments.</title>
        <authorList>
            <person name="Spring S."/>
            <person name="Bunk B."/>
            <person name="Sproer C."/>
        </authorList>
    </citation>
    <scope>NUCLEOTIDE SEQUENCE [LARGE SCALE GENOMIC DNA]</scope>
    <source>
        <strain evidence="9">ST-PulAB-D4</strain>
    </source>
</reference>
<dbReference type="InterPro" id="IPR023296">
    <property type="entry name" value="Glyco_hydro_beta-prop_sf"/>
</dbReference>
<name>A0A1W6LNE4_9BACT</name>
<evidence type="ECO:0000313" key="8">
    <source>
        <dbReference type="EMBL" id="ARN57266.1"/>
    </source>
</evidence>
<dbReference type="Gene3D" id="2.115.10.20">
    <property type="entry name" value="Glycosyl hydrolase domain, family 43"/>
    <property type="match status" value="1"/>
</dbReference>
<dbReference type="EC" id="3.2.1.99" evidence="8"/>
<dbReference type="Pfam" id="PF04616">
    <property type="entry name" value="Glyco_hydro_43"/>
    <property type="match status" value="1"/>
</dbReference>
<dbReference type="KEGG" id="pbp:STSP1_01669"/>
<dbReference type="Proteomes" id="UP000193334">
    <property type="component" value="Chromosome"/>
</dbReference>
<dbReference type="GO" id="GO:0046558">
    <property type="term" value="F:arabinan endo-1,5-alpha-L-arabinosidase activity"/>
    <property type="evidence" value="ECO:0007669"/>
    <property type="project" value="UniProtKB-EC"/>
</dbReference>
<protein>
    <submittedName>
        <fullName evidence="8">Extracellular endo-alpha-(1-&gt;5)-L-arabinanase 1</fullName>
        <ecNumber evidence="8">3.2.1.99</ecNumber>
    </submittedName>
</protein>
<feature type="site" description="Important for catalytic activity, responsible for pKa modulation of the active site Glu and correct orientation of both the proton donor and substrate" evidence="5">
    <location>
        <position position="145"/>
    </location>
</feature>